<dbReference type="AlphaFoldDB" id="A0A6P1QXN6"/>
<dbReference type="Gene3D" id="3.40.390.10">
    <property type="entry name" value="Collagenase (Catalytic Domain)"/>
    <property type="match status" value="1"/>
</dbReference>
<dbReference type="EMBL" id="CP029149">
    <property type="protein sequence ID" value="QHN65641.1"/>
    <property type="molecule type" value="Genomic_DNA"/>
</dbReference>
<dbReference type="SUPFAM" id="SSF55486">
    <property type="entry name" value="Metalloproteases ('zincins'), catalytic domain"/>
    <property type="match status" value="1"/>
</dbReference>
<dbReference type="Pfam" id="PF18962">
    <property type="entry name" value="Por_Secre_tail"/>
    <property type="match status" value="1"/>
</dbReference>
<sequence length="508" mass="56786">MRDLGIRFELINDEKLIIKDAANEMVYDYHTPEYIISYATRNIGALIGDKNFDSGLWLSGFSRTGIVGLAYIFGAYDSGKAAAVVSNYSKETIAHEIGHLFGGRHTFSTQVVQSDSEKTELGRGQSVMSYGAPRNFFSLSSIQRMRERITTLPYYIDKKRTQVRGDANFPNIPYGEQLTNTPPVIDKSKLKTEYIIPKNTFFQFYIPATDADGDALSYSAQQRDVRLLNSPSISIYKAYKPTQTNPVSFQREYDTNLRGGAIYDSQPPQDTTGEFSFWLAASDPKMSTQNHFITNFDLAQTTVKVIEGKPFKITTAIKKKYKGGEKINLNWEVDEAIFGADSKVRILLSDDWGQTFKYTLAEEVENNGNYEVTLPNINIGEIEVGSAKLKVNAGIIKVEVIDRLAFDITEKAPSARGGFIVEEDPSLATEITDLKSSDILIYPNPVKSSFSLKGLPQSSKIKVFDINARLLKSFAPQQNYDVSELSNGNYILSIETPKGALHLKFIKQ</sequence>
<feature type="domain" description="Secretion system C-terminal sorting" evidence="2">
    <location>
        <begin position="441"/>
        <end position="504"/>
    </location>
</feature>
<keyword evidence="1" id="KW-0732">Signal</keyword>
<dbReference type="OrthoDB" id="9792152at2"/>
<gene>
    <name evidence="3" type="ORF">DBX24_06980</name>
</gene>
<organism evidence="3 4">
    <name type="scientific">Bergeyella cardium</name>
    <dbReference type="NCBI Taxonomy" id="1585976"/>
    <lineage>
        <taxon>Bacteria</taxon>
        <taxon>Pseudomonadati</taxon>
        <taxon>Bacteroidota</taxon>
        <taxon>Flavobacteriia</taxon>
        <taxon>Flavobacteriales</taxon>
        <taxon>Weeksellaceae</taxon>
        <taxon>Bergeyella</taxon>
    </lineage>
</organism>
<evidence type="ECO:0000256" key="1">
    <source>
        <dbReference type="ARBA" id="ARBA00022729"/>
    </source>
</evidence>
<dbReference type="GO" id="GO:0008237">
    <property type="term" value="F:metallopeptidase activity"/>
    <property type="evidence" value="ECO:0007669"/>
    <property type="project" value="InterPro"/>
</dbReference>
<evidence type="ECO:0000259" key="2">
    <source>
        <dbReference type="Pfam" id="PF18962"/>
    </source>
</evidence>
<reference evidence="3 4" key="1">
    <citation type="submission" date="2018-04" db="EMBL/GenBank/DDBJ databases">
        <title>Characteristic and Complete Genome Sequencing of A Novel Member of Infective Endocarditis Causative Bacteria: Bergeyella cardium QL-PH.</title>
        <authorList>
            <person name="Pan H."/>
            <person name="Sun E."/>
            <person name="Zhang Y."/>
        </authorList>
    </citation>
    <scope>NUCLEOTIDE SEQUENCE [LARGE SCALE GENOMIC DNA]</scope>
    <source>
        <strain evidence="3 4">HPQL</strain>
    </source>
</reference>
<dbReference type="Pfam" id="PF13574">
    <property type="entry name" value="Reprolysin_2"/>
    <property type="match status" value="1"/>
</dbReference>
<dbReference type="InterPro" id="IPR024079">
    <property type="entry name" value="MetalloPept_cat_dom_sf"/>
</dbReference>
<dbReference type="KEGG" id="bcad:DBX24_06980"/>
<name>A0A6P1QXN6_9FLAO</name>
<dbReference type="RefSeq" id="WP_160224395.1">
    <property type="nucleotide sequence ID" value="NZ_CP029149.1"/>
</dbReference>
<evidence type="ECO:0000313" key="4">
    <source>
        <dbReference type="Proteomes" id="UP000464318"/>
    </source>
</evidence>
<keyword evidence="4" id="KW-1185">Reference proteome</keyword>
<protein>
    <submittedName>
        <fullName evidence="3">T9SS type A sorting domain-containing protein</fullName>
    </submittedName>
</protein>
<accession>A0A6P1QXN6</accession>
<proteinExistence type="predicted"/>
<dbReference type="NCBIfam" id="TIGR04183">
    <property type="entry name" value="Por_Secre_tail"/>
    <property type="match status" value="1"/>
</dbReference>
<dbReference type="Proteomes" id="UP000464318">
    <property type="component" value="Chromosome"/>
</dbReference>
<evidence type="ECO:0000313" key="3">
    <source>
        <dbReference type="EMBL" id="QHN65641.1"/>
    </source>
</evidence>
<dbReference type="InterPro" id="IPR026444">
    <property type="entry name" value="Secre_tail"/>
</dbReference>